<feature type="domain" description="BD-FAE-like" evidence="1">
    <location>
        <begin position="114"/>
        <end position="233"/>
    </location>
</feature>
<dbReference type="InterPro" id="IPR029058">
    <property type="entry name" value="AB_hydrolase_fold"/>
</dbReference>
<evidence type="ECO:0000313" key="2">
    <source>
        <dbReference type="EMBL" id="MFA9949530.1"/>
    </source>
</evidence>
<organism evidence="2 3">
    <name type="scientific">Dentiradicibacter hellwigii</name>
    <dbReference type="NCBI Taxonomy" id="3149053"/>
    <lineage>
        <taxon>Bacteria</taxon>
        <taxon>Pseudomonadati</taxon>
        <taxon>Pseudomonadota</taxon>
        <taxon>Betaproteobacteria</taxon>
        <taxon>Rhodocyclales</taxon>
        <taxon>Rhodocyclaceae</taxon>
        <taxon>Dentiradicibacter</taxon>
    </lineage>
</organism>
<dbReference type="Pfam" id="PF20434">
    <property type="entry name" value="BD-FAE"/>
    <property type="match status" value="1"/>
</dbReference>
<gene>
    <name evidence="2" type="ORF">ABCS64_04170</name>
</gene>
<comment type="caution">
    <text evidence="2">The sequence shown here is derived from an EMBL/GenBank/DDBJ whole genome shotgun (WGS) entry which is preliminary data.</text>
</comment>
<dbReference type="EMBL" id="JBEUWX010000002">
    <property type="protein sequence ID" value="MFA9949530.1"/>
    <property type="molecule type" value="Genomic_DNA"/>
</dbReference>
<evidence type="ECO:0000313" key="3">
    <source>
        <dbReference type="Proteomes" id="UP001574673"/>
    </source>
</evidence>
<dbReference type="Gene3D" id="3.40.50.1820">
    <property type="entry name" value="alpha/beta hydrolase"/>
    <property type="match status" value="1"/>
</dbReference>
<keyword evidence="3" id="KW-1185">Reference proteome</keyword>
<dbReference type="NCBIfam" id="NF041556">
    <property type="entry name" value="tannase_B"/>
    <property type="match status" value="1"/>
</dbReference>
<dbReference type="RefSeq" id="WP_418890649.1">
    <property type="nucleotide sequence ID" value="NZ_JBEUWX010000002.1"/>
</dbReference>
<reference evidence="3" key="1">
    <citation type="submission" date="2024-06" db="EMBL/GenBank/DDBJ databases">
        <title>Radixoralia hellwigii gen. nov., sp nov., isolated from a root canal in the human oral cavity.</title>
        <authorList>
            <person name="Bartsch S."/>
            <person name="Wittmer A."/>
            <person name="Schulz A.-K."/>
            <person name="Neumann-Schaal M."/>
            <person name="Wolf J."/>
            <person name="Gronow S."/>
            <person name="Tennert C."/>
            <person name="Haecker G."/>
            <person name="Cieplik F."/>
            <person name="Al-Ahmad A."/>
        </authorList>
    </citation>
    <scope>NUCLEOTIDE SEQUENCE [LARGE SCALE GENOMIC DNA]</scope>
    <source>
        <strain evidence="3">Wk13</strain>
    </source>
</reference>
<dbReference type="Proteomes" id="UP001574673">
    <property type="component" value="Unassembled WGS sequence"/>
</dbReference>
<dbReference type="PROSITE" id="PS51257">
    <property type="entry name" value="PROKAR_LIPOPROTEIN"/>
    <property type="match status" value="1"/>
</dbReference>
<proteinExistence type="predicted"/>
<accession>A0ABV4UEQ1</accession>
<dbReference type="InterPro" id="IPR049492">
    <property type="entry name" value="BD-FAE-like_dom"/>
</dbReference>
<evidence type="ECO:0000259" key="1">
    <source>
        <dbReference type="Pfam" id="PF20434"/>
    </source>
</evidence>
<name>A0ABV4UEQ1_9RHOO</name>
<dbReference type="InterPro" id="IPR048124">
    <property type="entry name" value="Tannase_B"/>
</dbReference>
<protein>
    <submittedName>
        <fullName evidence="2">Subtype B tannase</fullName>
    </submittedName>
</protein>
<dbReference type="SUPFAM" id="SSF53474">
    <property type="entry name" value="alpha/beta-Hydrolases"/>
    <property type="match status" value="1"/>
</dbReference>
<sequence length="499" mass="53991">MKFKATILTVAGLGLAACSTPVVKHENTQPLDFAGQKYVDKTMQVGGQTIRYRAFENIVYVNNPVDAAHETINIYIPEAYFNGGSINGYTAQTAPIFLPNPIGGYMPAKAGVPGQGGFGPHKAGQIDAMQAALARGYVVASPGARGRTAATGKAPAAIIDLKAAVRYLRFNDAVMAGDAEKIISNGTSAGGALSVLLGATGNQADYEPYMQQLGAAPAKDHIFAVSAYCPISILDHADAAYEWQFNGVNNYQKMDASMLDYHAERKLVSGTLTKAQIQVSGRLKARFPAYVNSLNLRDPQGRRLRLNAQGNGSFKNYVASFLRQSAQGQLDAGKDLSDRNWLTLRNGKVRAVNFAAYARATGRQKTPPAFDALDLSSGENQLFGTATIDKQHFTAFSYQHRTDPQATLADPHTVQLMNPMPFIGPHTPPQHWRIRVGTADSDTSLAIAAILAAKLQNSGKRVDFALPWDVPHSGDYDLDELFDWIDQAVKNQNLTKQEM</sequence>